<reference evidence="2 3" key="1">
    <citation type="submission" date="2010-08" db="EMBL/GenBank/DDBJ databases">
        <title>Complete sequence of Gallionella capsiferriformans ES-2.</title>
        <authorList>
            <consortium name="US DOE Joint Genome Institute"/>
            <person name="Lucas S."/>
            <person name="Copeland A."/>
            <person name="Lapidus A."/>
            <person name="Cheng J.-F."/>
            <person name="Bruce D."/>
            <person name="Goodwin L."/>
            <person name="Pitluck S."/>
            <person name="Chertkov O."/>
            <person name="Davenport K.W."/>
            <person name="Detter J.C."/>
            <person name="Han C."/>
            <person name="Tapia R."/>
            <person name="Land M."/>
            <person name="Hauser L."/>
            <person name="Chang Y.-J."/>
            <person name="Jeffries C."/>
            <person name="Kyrpides N."/>
            <person name="Ivanova N."/>
            <person name="Mikhailova N."/>
            <person name="Shelobolina E.S."/>
            <person name="Picardal F."/>
            <person name="Roden E."/>
            <person name="Emerson D."/>
            <person name="Woyke T."/>
        </authorList>
    </citation>
    <scope>NUCLEOTIDE SEQUENCE [LARGE SCALE GENOMIC DNA]</scope>
    <source>
        <strain evidence="2 3">ES-2</strain>
    </source>
</reference>
<evidence type="ECO:0000313" key="3">
    <source>
        <dbReference type="Proteomes" id="UP000001235"/>
    </source>
</evidence>
<organism evidence="2 3">
    <name type="scientific">Gallionella capsiferriformans (strain ES-2)</name>
    <name type="common">Gallionella ferruginea capsiferriformans (strain ES-2)</name>
    <dbReference type="NCBI Taxonomy" id="395494"/>
    <lineage>
        <taxon>Bacteria</taxon>
        <taxon>Pseudomonadati</taxon>
        <taxon>Pseudomonadota</taxon>
        <taxon>Betaproteobacteria</taxon>
        <taxon>Nitrosomonadales</taxon>
        <taxon>Gallionellaceae</taxon>
        <taxon>Gallionella</taxon>
    </lineage>
</organism>
<dbReference type="AlphaFoldDB" id="D9SJV1"/>
<feature type="chain" id="PRO_5003128262" evidence="1">
    <location>
        <begin position="26"/>
        <end position="192"/>
    </location>
</feature>
<protein>
    <submittedName>
        <fullName evidence="2">Uncharacterized protein</fullName>
    </submittedName>
</protein>
<dbReference type="HOGENOM" id="CLU_1413346_0_0_4"/>
<dbReference type="OrthoDB" id="9342760at2"/>
<dbReference type="eggNOG" id="ENOG503482S">
    <property type="taxonomic scope" value="Bacteria"/>
</dbReference>
<keyword evidence="3" id="KW-1185">Reference proteome</keyword>
<gene>
    <name evidence="2" type="ordered locus">Galf_0406</name>
</gene>
<dbReference type="EMBL" id="CP002159">
    <property type="protein sequence ID" value="ADL54450.1"/>
    <property type="molecule type" value="Genomic_DNA"/>
</dbReference>
<dbReference type="Proteomes" id="UP000001235">
    <property type="component" value="Chromosome"/>
</dbReference>
<dbReference type="STRING" id="395494.Galf_0406"/>
<sequence precursor="true">MTLALRVNKLLAGMLLALLAGTGSAAELDLSLPASTYRPDTKFMGESTAEKTEADKDAQKFEPDLLSGSKLHQYLGVGTMVMAGMTFITHKHPVPGSNAPRDMSGAHARYAKATVAMAAATVATGLLTHWDDFSLEDGWSDPDNLHVLLALSGAALMAYAVNKSMHSSTPTSHAGMAELGAVGMGLAIKLTW</sequence>
<accession>D9SJV1</accession>
<proteinExistence type="predicted"/>
<dbReference type="RefSeq" id="WP_013292393.1">
    <property type="nucleotide sequence ID" value="NC_014394.1"/>
</dbReference>
<name>D9SJV1_GALCS</name>
<evidence type="ECO:0000313" key="2">
    <source>
        <dbReference type="EMBL" id="ADL54450.1"/>
    </source>
</evidence>
<evidence type="ECO:0000256" key="1">
    <source>
        <dbReference type="SAM" id="SignalP"/>
    </source>
</evidence>
<keyword evidence="1" id="KW-0732">Signal</keyword>
<dbReference type="Gene3D" id="1.20.120.1770">
    <property type="match status" value="1"/>
</dbReference>
<feature type="signal peptide" evidence="1">
    <location>
        <begin position="1"/>
        <end position="25"/>
    </location>
</feature>
<dbReference type="KEGG" id="gca:Galf_0406"/>